<evidence type="ECO:0000256" key="6">
    <source>
        <dbReference type="SAM" id="MobiDB-lite"/>
    </source>
</evidence>
<dbReference type="GO" id="GO:0010508">
    <property type="term" value="P:positive regulation of autophagy"/>
    <property type="evidence" value="ECO:0007669"/>
    <property type="project" value="TreeGrafter"/>
</dbReference>
<dbReference type="GO" id="GO:0061709">
    <property type="term" value="P:reticulophagy"/>
    <property type="evidence" value="ECO:0007669"/>
    <property type="project" value="TreeGrafter"/>
</dbReference>
<sequence>METFDGFEYTKKDLIGHGAFAIVYKGRYVDKKDLPVAIKSIAKKNLSKSKNLLTKEIKILKELSSLQHENLVGLLKCVETPTHVFLVMEYCNGGDLGDYLQSKITLPELTIQHFLVHIARAIEAINKKGIVHRDLKPQNLLLCNPTRRPNPPATDLIVKLADFGFARFLDDGTMAATLCGSPMYMAPEVIMSLHYCAKADLWSIGTIIFQCLTGKAPFQAQTPQALKQFYERNKELRPSIPSYCSPLLKDLLLGLLKRNAKDRIEFDAFFSHPFLHSAPMTSPSKRILESAANASAHSAAASSKRHALLNNPSSPALSNHRKSAHPYSSSPHAHHTAHRFIATSLSQRKELENWRTENAFFDCFAEVLMWQNEAVGGAAAAAAAAATTGNGGNGNNMVDSGDFTFLPSVHGQHTQHSPVPARRPTSATNPNESHLTCPVKQVQVHTATAGGSSNIRAVPVPSQRLAYAKMEERRNGSMITTAKKTSNAASSQAAAASSEIRVPSIEQINLPSSSFFIVLSFLLRRIQCI</sequence>
<keyword evidence="9" id="KW-1185">Reference proteome</keyword>
<evidence type="ECO:0000256" key="2">
    <source>
        <dbReference type="ARBA" id="ARBA00022741"/>
    </source>
</evidence>
<evidence type="ECO:0000256" key="3">
    <source>
        <dbReference type="ARBA" id="ARBA00022777"/>
    </source>
</evidence>
<dbReference type="Gene3D" id="3.30.200.20">
    <property type="entry name" value="Phosphorylase Kinase, domain 1"/>
    <property type="match status" value="1"/>
</dbReference>
<name>A0A0M3K933_ANISI</name>
<dbReference type="PROSITE" id="PS00108">
    <property type="entry name" value="PROTEIN_KINASE_ST"/>
    <property type="match status" value="1"/>
</dbReference>
<dbReference type="PANTHER" id="PTHR24348:SF22">
    <property type="entry name" value="NON-SPECIFIC SERINE_THREONINE PROTEIN KINASE"/>
    <property type="match status" value="1"/>
</dbReference>
<dbReference type="Proteomes" id="UP000267096">
    <property type="component" value="Unassembled WGS sequence"/>
</dbReference>
<protein>
    <submittedName>
        <fullName evidence="10">Protein kinase (inferred by orthology to a S. mansoni protein)</fullName>
    </submittedName>
</protein>
<dbReference type="InterPro" id="IPR008271">
    <property type="entry name" value="Ser/Thr_kinase_AS"/>
</dbReference>
<evidence type="ECO:0000313" key="9">
    <source>
        <dbReference type="Proteomes" id="UP000267096"/>
    </source>
</evidence>
<dbReference type="WBParaSite" id="ASIM_0001747501-mRNA-1">
    <property type="protein sequence ID" value="ASIM_0001747501-mRNA-1"/>
    <property type="gene ID" value="ASIM_0001747501"/>
</dbReference>
<evidence type="ECO:0000313" key="10">
    <source>
        <dbReference type="WBParaSite" id="ASIM_0001747501-mRNA-1"/>
    </source>
</evidence>
<feature type="region of interest" description="Disordered" evidence="6">
    <location>
        <begin position="408"/>
        <end position="434"/>
    </location>
</feature>
<dbReference type="SMART" id="SM00220">
    <property type="entry name" value="S_TKc"/>
    <property type="match status" value="1"/>
</dbReference>
<dbReference type="InterPro" id="IPR011009">
    <property type="entry name" value="Kinase-like_dom_sf"/>
</dbReference>
<dbReference type="PANTHER" id="PTHR24348">
    <property type="entry name" value="SERINE/THREONINE-PROTEIN KINASE UNC-51-RELATED"/>
    <property type="match status" value="1"/>
</dbReference>
<dbReference type="EMBL" id="UYRR01033511">
    <property type="protein sequence ID" value="VDK58945.1"/>
    <property type="molecule type" value="Genomic_DNA"/>
</dbReference>
<evidence type="ECO:0000256" key="4">
    <source>
        <dbReference type="ARBA" id="ARBA00022840"/>
    </source>
</evidence>
<evidence type="ECO:0000256" key="1">
    <source>
        <dbReference type="ARBA" id="ARBA00022679"/>
    </source>
</evidence>
<dbReference type="GO" id="GO:0034045">
    <property type="term" value="C:phagophore assembly site membrane"/>
    <property type="evidence" value="ECO:0007669"/>
    <property type="project" value="TreeGrafter"/>
</dbReference>
<dbReference type="GO" id="GO:0005524">
    <property type="term" value="F:ATP binding"/>
    <property type="evidence" value="ECO:0007669"/>
    <property type="project" value="UniProtKB-UniRule"/>
</dbReference>
<evidence type="ECO:0000256" key="5">
    <source>
        <dbReference type="PROSITE-ProRule" id="PRU10141"/>
    </source>
</evidence>
<dbReference type="OrthoDB" id="346907at2759"/>
<dbReference type="AlphaFoldDB" id="A0A0M3K933"/>
<dbReference type="Pfam" id="PF00069">
    <property type="entry name" value="Pkinase"/>
    <property type="match status" value="1"/>
</dbReference>
<dbReference type="InterPro" id="IPR017441">
    <property type="entry name" value="Protein_kinase_ATP_BS"/>
</dbReference>
<dbReference type="PROSITE" id="PS00107">
    <property type="entry name" value="PROTEIN_KINASE_ATP"/>
    <property type="match status" value="1"/>
</dbReference>
<dbReference type="InterPro" id="IPR000719">
    <property type="entry name" value="Prot_kinase_dom"/>
</dbReference>
<dbReference type="SUPFAM" id="SSF56112">
    <property type="entry name" value="Protein kinase-like (PK-like)"/>
    <property type="match status" value="1"/>
</dbReference>
<feature type="compositionally biased region" description="Polar residues" evidence="6">
    <location>
        <begin position="425"/>
        <end position="434"/>
    </location>
</feature>
<dbReference type="Gene3D" id="1.10.510.10">
    <property type="entry name" value="Transferase(Phosphotransferase) domain 1"/>
    <property type="match status" value="1"/>
</dbReference>
<proteinExistence type="predicted"/>
<evidence type="ECO:0000259" key="7">
    <source>
        <dbReference type="PROSITE" id="PS50011"/>
    </source>
</evidence>
<dbReference type="GO" id="GO:0004674">
    <property type="term" value="F:protein serine/threonine kinase activity"/>
    <property type="evidence" value="ECO:0007669"/>
    <property type="project" value="InterPro"/>
</dbReference>
<dbReference type="GO" id="GO:0000422">
    <property type="term" value="P:autophagy of mitochondrion"/>
    <property type="evidence" value="ECO:0007669"/>
    <property type="project" value="TreeGrafter"/>
</dbReference>
<accession>A0A0M3K933</accession>
<keyword evidence="4 5" id="KW-0067">ATP-binding</keyword>
<dbReference type="InterPro" id="IPR045269">
    <property type="entry name" value="Atg1-like"/>
</dbReference>
<dbReference type="GO" id="GO:0005829">
    <property type="term" value="C:cytosol"/>
    <property type="evidence" value="ECO:0007669"/>
    <property type="project" value="TreeGrafter"/>
</dbReference>
<feature type="binding site" evidence="5">
    <location>
        <position position="44"/>
    </location>
    <ligand>
        <name>ATP</name>
        <dbReference type="ChEBI" id="CHEBI:30616"/>
    </ligand>
</feature>
<dbReference type="GO" id="GO:0042594">
    <property type="term" value="P:response to starvation"/>
    <property type="evidence" value="ECO:0007669"/>
    <property type="project" value="TreeGrafter"/>
</dbReference>
<reference evidence="8 9" key="2">
    <citation type="submission" date="2018-11" db="EMBL/GenBank/DDBJ databases">
        <authorList>
            <consortium name="Pathogen Informatics"/>
        </authorList>
    </citation>
    <scope>NUCLEOTIDE SEQUENCE [LARGE SCALE GENOMIC DNA]</scope>
</reference>
<keyword evidence="2 5" id="KW-0547">Nucleotide-binding</keyword>
<feature type="region of interest" description="Disordered" evidence="6">
    <location>
        <begin position="301"/>
        <end position="335"/>
    </location>
</feature>
<reference evidence="10" key="1">
    <citation type="submission" date="2017-02" db="UniProtKB">
        <authorList>
            <consortium name="WormBaseParasite"/>
        </authorList>
    </citation>
    <scope>IDENTIFICATION</scope>
</reference>
<dbReference type="GO" id="GO:0034727">
    <property type="term" value="P:piecemeal microautophagy of the nucleus"/>
    <property type="evidence" value="ECO:0007669"/>
    <property type="project" value="TreeGrafter"/>
</dbReference>
<dbReference type="GO" id="GO:0048675">
    <property type="term" value="P:axon extension"/>
    <property type="evidence" value="ECO:0007669"/>
    <property type="project" value="TreeGrafter"/>
</dbReference>
<dbReference type="GO" id="GO:0005776">
    <property type="term" value="C:autophagosome"/>
    <property type="evidence" value="ECO:0007669"/>
    <property type="project" value="TreeGrafter"/>
</dbReference>
<evidence type="ECO:0000313" key="8">
    <source>
        <dbReference type="EMBL" id="VDK58945.1"/>
    </source>
</evidence>
<keyword evidence="1" id="KW-0808">Transferase</keyword>
<gene>
    <name evidence="8" type="ORF">ASIM_LOCUS16881</name>
</gene>
<dbReference type="PROSITE" id="PS50011">
    <property type="entry name" value="PROTEIN_KINASE_DOM"/>
    <property type="match status" value="1"/>
</dbReference>
<dbReference type="FunFam" id="1.10.510.10:FF:000493">
    <property type="entry name" value="serine/threonine-protein kinase unc-51 isoform X2"/>
    <property type="match status" value="1"/>
</dbReference>
<dbReference type="GO" id="GO:0000045">
    <property type="term" value="P:autophagosome assembly"/>
    <property type="evidence" value="ECO:0007669"/>
    <property type="project" value="TreeGrafter"/>
</dbReference>
<keyword evidence="3" id="KW-0418">Kinase</keyword>
<organism evidence="10">
    <name type="scientific">Anisakis simplex</name>
    <name type="common">Herring worm</name>
    <dbReference type="NCBI Taxonomy" id="6269"/>
    <lineage>
        <taxon>Eukaryota</taxon>
        <taxon>Metazoa</taxon>
        <taxon>Ecdysozoa</taxon>
        <taxon>Nematoda</taxon>
        <taxon>Chromadorea</taxon>
        <taxon>Rhabditida</taxon>
        <taxon>Spirurina</taxon>
        <taxon>Ascaridomorpha</taxon>
        <taxon>Ascaridoidea</taxon>
        <taxon>Anisakidae</taxon>
        <taxon>Anisakis</taxon>
        <taxon>Anisakis simplex complex</taxon>
    </lineage>
</organism>
<feature type="domain" description="Protein kinase" evidence="7">
    <location>
        <begin position="9"/>
        <end position="275"/>
    </location>
</feature>
<dbReference type="FunFam" id="3.30.200.20:FF:000149">
    <property type="entry name" value="serine/threonine-protein kinase unc-51 isoform X1"/>
    <property type="match status" value="1"/>
</dbReference>